<accession>X1NMC7</accession>
<keyword evidence="1" id="KW-1133">Transmembrane helix</keyword>
<gene>
    <name evidence="2" type="ORF">S06H3_45100</name>
</gene>
<keyword evidence="1" id="KW-0812">Transmembrane</keyword>
<dbReference type="AlphaFoldDB" id="X1NMC7"/>
<keyword evidence="1" id="KW-0472">Membrane</keyword>
<protein>
    <submittedName>
        <fullName evidence="2">Uncharacterized protein</fullName>
    </submittedName>
</protein>
<feature type="transmembrane region" description="Helical" evidence="1">
    <location>
        <begin position="20"/>
        <end position="36"/>
    </location>
</feature>
<comment type="caution">
    <text evidence="2">The sequence shown here is derived from an EMBL/GenBank/DDBJ whole genome shotgun (WGS) entry which is preliminary data.</text>
</comment>
<name>X1NMC7_9ZZZZ</name>
<evidence type="ECO:0000313" key="2">
    <source>
        <dbReference type="EMBL" id="GAI44758.1"/>
    </source>
</evidence>
<feature type="non-terminal residue" evidence="2">
    <location>
        <position position="39"/>
    </location>
</feature>
<sequence length="39" mass="4447">MNNSKMDKSKDLKTKLTRTVILVTICILISKITGLIREQ</sequence>
<evidence type="ECO:0000256" key="1">
    <source>
        <dbReference type="SAM" id="Phobius"/>
    </source>
</evidence>
<organism evidence="2">
    <name type="scientific">marine sediment metagenome</name>
    <dbReference type="NCBI Taxonomy" id="412755"/>
    <lineage>
        <taxon>unclassified sequences</taxon>
        <taxon>metagenomes</taxon>
        <taxon>ecological metagenomes</taxon>
    </lineage>
</organism>
<proteinExistence type="predicted"/>
<dbReference type="EMBL" id="BARV01028121">
    <property type="protein sequence ID" value="GAI44758.1"/>
    <property type="molecule type" value="Genomic_DNA"/>
</dbReference>
<reference evidence="2" key="1">
    <citation type="journal article" date="2014" name="Front. Microbiol.">
        <title>High frequency of phylogenetically diverse reductive dehalogenase-homologous genes in deep subseafloor sedimentary metagenomes.</title>
        <authorList>
            <person name="Kawai M."/>
            <person name="Futagami T."/>
            <person name="Toyoda A."/>
            <person name="Takaki Y."/>
            <person name="Nishi S."/>
            <person name="Hori S."/>
            <person name="Arai W."/>
            <person name="Tsubouchi T."/>
            <person name="Morono Y."/>
            <person name="Uchiyama I."/>
            <person name="Ito T."/>
            <person name="Fujiyama A."/>
            <person name="Inagaki F."/>
            <person name="Takami H."/>
        </authorList>
    </citation>
    <scope>NUCLEOTIDE SEQUENCE</scope>
    <source>
        <strain evidence="2">Expedition CK06-06</strain>
    </source>
</reference>